<keyword evidence="4" id="KW-0560">Oxidoreductase</keyword>
<dbReference type="AlphaFoldDB" id="A0A6J6PRE1"/>
<evidence type="ECO:0000256" key="3">
    <source>
        <dbReference type="ARBA" id="ARBA00022833"/>
    </source>
</evidence>
<dbReference type="Pfam" id="PF00107">
    <property type="entry name" value="ADH_zinc_N"/>
    <property type="match status" value="1"/>
</dbReference>
<dbReference type="GO" id="GO:0016491">
    <property type="term" value="F:oxidoreductase activity"/>
    <property type="evidence" value="ECO:0007669"/>
    <property type="project" value="UniProtKB-KW"/>
</dbReference>
<dbReference type="PANTHER" id="PTHR42813:SF7">
    <property type="entry name" value="ALCOHOL DEHYDROGENASE (ZN-DEPENDENT)-RELATED"/>
    <property type="match status" value="1"/>
</dbReference>
<dbReference type="SUPFAM" id="SSF51735">
    <property type="entry name" value="NAD(P)-binding Rossmann-fold domains"/>
    <property type="match status" value="1"/>
</dbReference>
<sequence length="346" mass="36314">MRSLMFRGPMALAWEEVETPQLRESRDALVRPIAVARCDLDPAIAIGLYPMPAPFVMGHEMVGEVIEVGDAVNEFRPGDRVIVPFQLSCMRCDACVRGHTNACHSVPSGTAFGLGSHGGIDLGGALAELVRVPWADVMLIPLPPGMDPVAAAGIPDNVSDGYRCVAGPLAERPGAPVLVVGGLAPSVGLYAVMAALALGSERVVFVDDDPSRLELAASLGAETINAKGQWDTLKFDQKFPIVVDANVLDAGRNFALRSVEPCGVCTSVSGGASAESSIPLQSMYLKGIRYEVGRVHACATARPVLDLVLSGALDPGRIVGKVVPFSDAIEGLLLPAAKVVFVNDFH</sequence>
<dbReference type="Gene3D" id="3.40.50.720">
    <property type="entry name" value="NAD(P)-binding Rossmann-like Domain"/>
    <property type="match status" value="1"/>
</dbReference>
<comment type="cofactor">
    <cofactor evidence="1">
        <name>Zn(2+)</name>
        <dbReference type="ChEBI" id="CHEBI:29105"/>
    </cofactor>
</comment>
<dbReference type="PANTHER" id="PTHR42813">
    <property type="entry name" value="ZINC-TYPE ALCOHOL DEHYDROGENASE-LIKE"/>
    <property type="match status" value="1"/>
</dbReference>
<accession>A0A6J6PRE1</accession>
<keyword evidence="2" id="KW-0479">Metal-binding</keyword>
<organism evidence="7">
    <name type="scientific">freshwater metagenome</name>
    <dbReference type="NCBI Taxonomy" id="449393"/>
    <lineage>
        <taxon>unclassified sequences</taxon>
        <taxon>metagenomes</taxon>
        <taxon>ecological metagenomes</taxon>
    </lineage>
</organism>
<evidence type="ECO:0000259" key="5">
    <source>
        <dbReference type="Pfam" id="PF00107"/>
    </source>
</evidence>
<dbReference type="InterPro" id="IPR013154">
    <property type="entry name" value="ADH-like_N"/>
</dbReference>
<dbReference type="GO" id="GO:0008270">
    <property type="term" value="F:zinc ion binding"/>
    <property type="evidence" value="ECO:0007669"/>
    <property type="project" value="InterPro"/>
</dbReference>
<evidence type="ECO:0000313" key="7">
    <source>
        <dbReference type="EMBL" id="CAB4702130.1"/>
    </source>
</evidence>
<dbReference type="InterPro" id="IPR036291">
    <property type="entry name" value="NAD(P)-bd_dom_sf"/>
</dbReference>
<dbReference type="EMBL" id="CAEZXM010000256">
    <property type="protein sequence ID" value="CAB4702130.1"/>
    <property type="molecule type" value="Genomic_DNA"/>
</dbReference>
<dbReference type="InterPro" id="IPR013149">
    <property type="entry name" value="ADH-like_C"/>
</dbReference>
<dbReference type="InterPro" id="IPR011032">
    <property type="entry name" value="GroES-like_sf"/>
</dbReference>
<evidence type="ECO:0000256" key="2">
    <source>
        <dbReference type="ARBA" id="ARBA00022723"/>
    </source>
</evidence>
<dbReference type="PROSITE" id="PS00059">
    <property type="entry name" value="ADH_ZINC"/>
    <property type="match status" value="1"/>
</dbReference>
<proteinExistence type="predicted"/>
<protein>
    <submittedName>
        <fullName evidence="7">Unannotated protein</fullName>
    </submittedName>
</protein>
<feature type="domain" description="Alcohol dehydrogenase-like C-terminal" evidence="5">
    <location>
        <begin position="187"/>
        <end position="290"/>
    </location>
</feature>
<feature type="domain" description="Alcohol dehydrogenase-like N-terminal" evidence="6">
    <location>
        <begin position="26"/>
        <end position="141"/>
    </location>
</feature>
<evidence type="ECO:0000256" key="4">
    <source>
        <dbReference type="ARBA" id="ARBA00023002"/>
    </source>
</evidence>
<evidence type="ECO:0000256" key="1">
    <source>
        <dbReference type="ARBA" id="ARBA00001947"/>
    </source>
</evidence>
<dbReference type="SUPFAM" id="SSF50129">
    <property type="entry name" value="GroES-like"/>
    <property type="match status" value="1"/>
</dbReference>
<evidence type="ECO:0000259" key="6">
    <source>
        <dbReference type="Pfam" id="PF08240"/>
    </source>
</evidence>
<dbReference type="Pfam" id="PF08240">
    <property type="entry name" value="ADH_N"/>
    <property type="match status" value="1"/>
</dbReference>
<dbReference type="InterPro" id="IPR002328">
    <property type="entry name" value="ADH_Zn_CS"/>
</dbReference>
<gene>
    <name evidence="7" type="ORF">UFOPK2366_01313</name>
</gene>
<reference evidence="7" key="1">
    <citation type="submission" date="2020-05" db="EMBL/GenBank/DDBJ databases">
        <authorList>
            <person name="Chiriac C."/>
            <person name="Salcher M."/>
            <person name="Ghai R."/>
            <person name="Kavagutti S V."/>
        </authorList>
    </citation>
    <scope>NUCLEOTIDE SEQUENCE</scope>
</reference>
<name>A0A6J6PRE1_9ZZZZ</name>
<dbReference type="Gene3D" id="3.90.180.10">
    <property type="entry name" value="Medium-chain alcohol dehydrogenases, catalytic domain"/>
    <property type="match status" value="1"/>
</dbReference>
<keyword evidence="3" id="KW-0862">Zinc</keyword>